<sequence length="106" mass="11324">MPHRGHLPCRLRCAALGSCGSAMQPSAHLKTRILRRRRLCALTEPAGAHPRGAAESACKEKLPGRRPLALLPRSPRPPLAALASPARKNQPRGARPGPRLRAAVSP</sequence>
<dbReference type="Proteomes" id="UP001066276">
    <property type="component" value="Chromosome 7"/>
</dbReference>
<comment type="caution">
    <text evidence="2">The sequence shown here is derived from an EMBL/GenBank/DDBJ whole genome shotgun (WGS) entry which is preliminary data.</text>
</comment>
<evidence type="ECO:0000256" key="1">
    <source>
        <dbReference type="SAM" id="MobiDB-lite"/>
    </source>
</evidence>
<proteinExistence type="predicted"/>
<accession>A0AAV7PHQ8</accession>
<keyword evidence="3" id="KW-1185">Reference proteome</keyword>
<dbReference type="AlphaFoldDB" id="A0AAV7PHQ8"/>
<protein>
    <submittedName>
        <fullName evidence="2">Uncharacterized protein</fullName>
    </submittedName>
</protein>
<evidence type="ECO:0000313" key="3">
    <source>
        <dbReference type="Proteomes" id="UP001066276"/>
    </source>
</evidence>
<feature type="region of interest" description="Disordered" evidence="1">
    <location>
        <begin position="43"/>
        <end position="106"/>
    </location>
</feature>
<evidence type="ECO:0000313" key="2">
    <source>
        <dbReference type="EMBL" id="KAJ1127349.1"/>
    </source>
</evidence>
<feature type="compositionally biased region" description="Low complexity" evidence="1">
    <location>
        <begin position="65"/>
        <end position="106"/>
    </location>
</feature>
<organism evidence="2 3">
    <name type="scientific">Pleurodeles waltl</name>
    <name type="common">Iberian ribbed newt</name>
    <dbReference type="NCBI Taxonomy" id="8319"/>
    <lineage>
        <taxon>Eukaryota</taxon>
        <taxon>Metazoa</taxon>
        <taxon>Chordata</taxon>
        <taxon>Craniata</taxon>
        <taxon>Vertebrata</taxon>
        <taxon>Euteleostomi</taxon>
        <taxon>Amphibia</taxon>
        <taxon>Batrachia</taxon>
        <taxon>Caudata</taxon>
        <taxon>Salamandroidea</taxon>
        <taxon>Salamandridae</taxon>
        <taxon>Pleurodelinae</taxon>
        <taxon>Pleurodeles</taxon>
    </lineage>
</organism>
<reference evidence="2" key="1">
    <citation type="journal article" date="2022" name="bioRxiv">
        <title>Sequencing and chromosome-scale assembly of the giantPleurodeles waltlgenome.</title>
        <authorList>
            <person name="Brown T."/>
            <person name="Elewa A."/>
            <person name="Iarovenko S."/>
            <person name="Subramanian E."/>
            <person name="Araus A.J."/>
            <person name="Petzold A."/>
            <person name="Susuki M."/>
            <person name="Suzuki K.-i.T."/>
            <person name="Hayashi T."/>
            <person name="Toyoda A."/>
            <person name="Oliveira C."/>
            <person name="Osipova E."/>
            <person name="Leigh N.D."/>
            <person name="Simon A."/>
            <person name="Yun M.H."/>
        </authorList>
    </citation>
    <scope>NUCLEOTIDE SEQUENCE</scope>
    <source>
        <strain evidence="2">20211129_DDA</strain>
        <tissue evidence="2">Liver</tissue>
    </source>
</reference>
<name>A0AAV7PHQ8_PLEWA</name>
<dbReference type="EMBL" id="JANPWB010000011">
    <property type="protein sequence ID" value="KAJ1127349.1"/>
    <property type="molecule type" value="Genomic_DNA"/>
</dbReference>
<gene>
    <name evidence="2" type="ORF">NDU88_005752</name>
</gene>